<evidence type="ECO:0000313" key="3">
    <source>
        <dbReference type="Proteomes" id="UP000179284"/>
    </source>
</evidence>
<dbReference type="AlphaFoldDB" id="A0A1D9P474"/>
<name>A0A1D9P474_9FIRM</name>
<evidence type="ECO:0000259" key="1">
    <source>
        <dbReference type="Pfam" id="PF18922"/>
    </source>
</evidence>
<organism evidence="2 3">
    <name type="scientific">Butyrivibrio hungatei</name>
    <dbReference type="NCBI Taxonomy" id="185008"/>
    <lineage>
        <taxon>Bacteria</taxon>
        <taxon>Bacillati</taxon>
        <taxon>Bacillota</taxon>
        <taxon>Clostridia</taxon>
        <taxon>Lachnospirales</taxon>
        <taxon>Lachnospiraceae</taxon>
        <taxon>Butyrivibrio</taxon>
    </lineage>
</organism>
<dbReference type="Proteomes" id="UP000179284">
    <property type="component" value="Chromosome I"/>
</dbReference>
<keyword evidence="3" id="KW-1185">Reference proteome</keyword>
<dbReference type="EMBL" id="CP017831">
    <property type="protein sequence ID" value="AOZ97311.1"/>
    <property type="molecule type" value="Genomic_DNA"/>
</dbReference>
<evidence type="ECO:0000313" key="2">
    <source>
        <dbReference type="EMBL" id="AOZ97311.1"/>
    </source>
</evidence>
<protein>
    <recommendedName>
        <fullName evidence="1">DUF5672 domain-containing protein</fullName>
    </recommendedName>
</protein>
<proteinExistence type="predicted"/>
<dbReference type="Pfam" id="PF18922">
    <property type="entry name" value="DUF5672"/>
    <property type="match status" value="1"/>
</dbReference>
<accession>A0A1D9P474</accession>
<feature type="domain" description="DUF5672" evidence="1">
    <location>
        <begin position="52"/>
        <end position="211"/>
    </location>
</feature>
<sequence>MIKCAIVVPCYKSELTQNELVSLVQCDKVLNEYDRFFVMPKGITIPHGFEDWKTKYFDEAFFSSVSTYNRLMLSAAFYDEFLDYDYILVYQLDAFVFENRLMSFCEMKYDYIGAPWPVGVCYHTRKQSKVLYVGNGGLSLRNTGAIKKWITNNIDYIQKCLDEYGWNEDVVISFSDDMNIAPVDVAKSFSIENGYATTYEIITKNMPFGSHGLLRYDFKLAQRIYALYGYEVEPVDNPFAKVDLKLLQKENIIFEDSFFDNYIAEIFGVAFPDFNKEVIIWGGW</sequence>
<reference evidence="3" key="1">
    <citation type="submission" date="2016-10" db="EMBL/GenBank/DDBJ databases">
        <title>The complete genome sequence of the rumen bacterium Butyrivibrio hungatei MB2003.</title>
        <authorList>
            <person name="Palevich N."/>
            <person name="Kelly W.J."/>
            <person name="Leahy S.C."/>
            <person name="Altermann E."/>
            <person name="Rakonjac J."/>
            <person name="Attwood G.T."/>
        </authorList>
    </citation>
    <scope>NUCLEOTIDE SEQUENCE [LARGE SCALE GENOMIC DNA]</scope>
    <source>
        <strain evidence="3">MB2003</strain>
    </source>
</reference>
<gene>
    <name evidence="2" type="ORF">bhn_I2278</name>
</gene>
<dbReference type="InterPro" id="IPR043729">
    <property type="entry name" value="DUF5672"/>
</dbReference>
<dbReference type="KEGG" id="bhu:bhn_I2278"/>